<dbReference type="Proteomes" id="UP000786693">
    <property type="component" value="Unassembled WGS sequence"/>
</dbReference>
<proteinExistence type="predicted"/>
<dbReference type="InterPro" id="IPR011055">
    <property type="entry name" value="Dup_hybrid_motif"/>
</dbReference>
<dbReference type="Pfam" id="PF01551">
    <property type="entry name" value="Peptidase_M23"/>
    <property type="match status" value="1"/>
</dbReference>
<dbReference type="SMART" id="SM00257">
    <property type="entry name" value="LysM"/>
    <property type="match status" value="2"/>
</dbReference>
<dbReference type="InterPro" id="IPR036779">
    <property type="entry name" value="LysM_dom_sf"/>
</dbReference>
<evidence type="ECO:0000313" key="3">
    <source>
        <dbReference type="EMBL" id="GIT95603.1"/>
    </source>
</evidence>
<evidence type="ECO:0000259" key="2">
    <source>
        <dbReference type="PROSITE" id="PS51782"/>
    </source>
</evidence>
<feature type="region of interest" description="Disordered" evidence="1">
    <location>
        <begin position="259"/>
        <end position="291"/>
    </location>
</feature>
<dbReference type="Gene3D" id="2.70.70.10">
    <property type="entry name" value="Glucose Permease (Domain IIA)"/>
    <property type="match status" value="1"/>
</dbReference>
<name>A0ABQ4NMG7_9RHOB</name>
<reference evidence="3 4" key="1">
    <citation type="submission" date="2021-05" db="EMBL/GenBank/DDBJ databases">
        <title>Bacteria Genome sequencing.</title>
        <authorList>
            <person name="Takabe Y."/>
            <person name="Nakajima Y."/>
            <person name="Suzuki S."/>
            <person name="Shiozaki T."/>
        </authorList>
    </citation>
    <scope>NUCLEOTIDE SEQUENCE [LARGE SCALE GENOMIC DNA]</scope>
    <source>
        <strain evidence="3 4">AI_62</strain>
    </source>
</reference>
<dbReference type="Pfam" id="PF01476">
    <property type="entry name" value="LysM"/>
    <property type="match status" value="2"/>
</dbReference>
<protein>
    <submittedName>
        <fullName evidence="3">Peptidase M23</fullName>
    </submittedName>
</protein>
<keyword evidence="4" id="KW-1185">Reference proteome</keyword>
<dbReference type="SUPFAM" id="SSF51261">
    <property type="entry name" value="Duplicated hybrid motif"/>
    <property type="match status" value="1"/>
</dbReference>
<dbReference type="PROSITE" id="PS51782">
    <property type="entry name" value="LYSM"/>
    <property type="match status" value="1"/>
</dbReference>
<dbReference type="CDD" id="cd00118">
    <property type="entry name" value="LysM"/>
    <property type="match status" value="2"/>
</dbReference>
<organism evidence="3 4">
    <name type="scientific">Jannaschia pagri</name>
    <dbReference type="NCBI Taxonomy" id="2829797"/>
    <lineage>
        <taxon>Bacteria</taxon>
        <taxon>Pseudomonadati</taxon>
        <taxon>Pseudomonadota</taxon>
        <taxon>Alphaproteobacteria</taxon>
        <taxon>Rhodobacterales</taxon>
        <taxon>Roseobacteraceae</taxon>
        <taxon>Jannaschia</taxon>
    </lineage>
</organism>
<evidence type="ECO:0000256" key="1">
    <source>
        <dbReference type="SAM" id="MobiDB-lite"/>
    </source>
</evidence>
<accession>A0ABQ4NMG7</accession>
<dbReference type="EMBL" id="BPFH01000004">
    <property type="protein sequence ID" value="GIT95603.1"/>
    <property type="molecule type" value="Genomic_DNA"/>
</dbReference>
<dbReference type="InterPro" id="IPR050570">
    <property type="entry name" value="Cell_wall_metabolism_enzyme"/>
</dbReference>
<dbReference type="SUPFAM" id="SSF54106">
    <property type="entry name" value="LysM domain"/>
    <property type="match status" value="1"/>
</dbReference>
<evidence type="ECO:0000313" key="4">
    <source>
        <dbReference type="Proteomes" id="UP000786693"/>
    </source>
</evidence>
<feature type="domain" description="LysM" evidence="2">
    <location>
        <begin position="161"/>
        <end position="205"/>
    </location>
</feature>
<dbReference type="PANTHER" id="PTHR21666:SF270">
    <property type="entry name" value="MUREIN HYDROLASE ACTIVATOR ENVC"/>
    <property type="match status" value="1"/>
</dbReference>
<dbReference type="PROSITE" id="PS51257">
    <property type="entry name" value="PROKAR_LIPOPROTEIN"/>
    <property type="match status" value="1"/>
</dbReference>
<feature type="compositionally biased region" description="Low complexity" evidence="1">
    <location>
        <begin position="259"/>
        <end position="278"/>
    </location>
</feature>
<dbReference type="Gene3D" id="3.10.350.10">
    <property type="entry name" value="LysM domain"/>
    <property type="match status" value="1"/>
</dbReference>
<feature type="region of interest" description="Disordered" evidence="1">
    <location>
        <begin position="218"/>
        <end position="240"/>
    </location>
</feature>
<dbReference type="PANTHER" id="PTHR21666">
    <property type="entry name" value="PEPTIDASE-RELATED"/>
    <property type="match status" value="1"/>
</dbReference>
<comment type="caution">
    <text evidence="3">The sequence shown here is derived from an EMBL/GenBank/DDBJ whole genome shotgun (WGS) entry which is preliminary data.</text>
</comment>
<dbReference type="InterPro" id="IPR016047">
    <property type="entry name" value="M23ase_b-sheet_dom"/>
</dbReference>
<dbReference type="InterPro" id="IPR018392">
    <property type="entry name" value="LysM"/>
</dbReference>
<dbReference type="RefSeq" id="WP_220749114.1">
    <property type="nucleotide sequence ID" value="NZ_BPFH01000004.1"/>
</dbReference>
<sequence length="398" mass="41545">MSRRMGVTRWAGLWVATALLTGCNGALQNLDLDLRNNAPGGLDTSSAARQAAADRPRPDGNGLITYPNYQVAVARRGDTVADVAARIGISADELARFNGLAPQSELNRDAVLAMPRRITPGAGGGATRPDITQIAGAAIDRADGATPAAAPVAVQTGQEPVRHRVARGETAFSISRLYGVSPSSLAEWNGLDSDLRVREGQFLLIPLVIGDDGASEIAAPVPGSGTETPVPPSASSALPETVEEVALPESPNLDQFRTEATADATPEAEPEPVAASTPDTSAEPNRLRRPVSGEVLRPFSSRNEGVDFRASEGSAVVAAASGEVAAITRDTDQVPILVLRHDGGLLTVYANIKDIQVQKGDSIRAGQRLASVGGGDPAFLHFEVRRGFDAVDPEPLLR</sequence>
<gene>
    <name evidence="3" type="ORF">JANAI62_22260</name>
</gene>
<dbReference type="CDD" id="cd12797">
    <property type="entry name" value="M23_peptidase"/>
    <property type="match status" value="1"/>
</dbReference>